<dbReference type="PROSITE" id="PS00175">
    <property type="entry name" value="PG_MUTASE"/>
    <property type="match status" value="1"/>
</dbReference>
<dbReference type="SUPFAM" id="SSF53254">
    <property type="entry name" value="Phosphoglycerate mutase-like"/>
    <property type="match status" value="1"/>
</dbReference>
<dbReference type="Gene3D" id="3.40.50.1240">
    <property type="entry name" value="Phosphoglycerate mutase-like"/>
    <property type="match status" value="1"/>
</dbReference>
<dbReference type="CDD" id="cd07067">
    <property type="entry name" value="HP_PGM_like"/>
    <property type="match status" value="1"/>
</dbReference>
<reference evidence="5 6" key="1">
    <citation type="submission" date="2019-04" db="EMBL/GenBank/DDBJ databases">
        <title>Microbes associate with the intestines of laboratory mice.</title>
        <authorList>
            <person name="Navarre W."/>
            <person name="Wong E."/>
            <person name="Huang K.C."/>
            <person name="Tropini C."/>
            <person name="Ng K."/>
            <person name="Yu B."/>
        </authorList>
    </citation>
    <scope>NUCLEOTIDE SEQUENCE [LARGE SCALE GENOMIC DNA]</scope>
    <source>
        <strain evidence="5 6">NM48_B13</strain>
    </source>
</reference>
<reference evidence="4 7" key="2">
    <citation type="submission" date="2020-08" db="EMBL/GenBank/DDBJ databases">
        <title>Sequencing the genomes of 1000 actinobacteria strains.</title>
        <authorList>
            <person name="Klenk H.-P."/>
        </authorList>
    </citation>
    <scope>NUCLEOTIDE SEQUENCE [LARGE SCALE GENOMIC DNA]</scope>
    <source>
        <strain evidence="4 7">DSM 22242</strain>
    </source>
</reference>
<dbReference type="EMBL" id="JACHYA010000008">
    <property type="protein sequence ID" value="MBB3172072.1"/>
    <property type="molecule type" value="Genomic_DNA"/>
</dbReference>
<proteinExistence type="predicted"/>
<dbReference type="EMBL" id="SSTM01000002">
    <property type="protein sequence ID" value="TJW11425.1"/>
    <property type="molecule type" value="Genomic_DNA"/>
</dbReference>
<evidence type="ECO:0000313" key="5">
    <source>
        <dbReference type="EMBL" id="TJW11425.1"/>
    </source>
</evidence>
<dbReference type="GeneID" id="93356578"/>
<evidence type="ECO:0000256" key="3">
    <source>
        <dbReference type="PIRSR" id="PIRSR613078-3"/>
    </source>
</evidence>
<dbReference type="PANTHER" id="PTHR48100">
    <property type="entry name" value="BROAD-SPECIFICITY PHOSPHATASE YOR283W-RELATED"/>
    <property type="match status" value="1"/>
</dbReference>
<sequence length="227" mass="25389">MTVTFYVARHGETIFNVMNRVQGWCDTPLTAAGEYAAAELGRRLANRTFVAGYSSDSGRARATLEIAWKAWLSARGQGIPEELPLHADSRLREWCYGQLEGEDRQFMQDALAACFGEVLPRSHHNRQLPQIADYFAAIDTTGRAENFAAIEARLRSFLQDVGRQIESQGGGNVLVVTHAFTVRTLVYLFDRARVNEPEKIGNASFTELIWDNDEVTVGRIGVPPTRR</sequence>
<comment type="caution">
    <text evidence="4">The sequence shown here is derived from an EMBL/GenBank/DDBJ whole genome shotgun (WGS) entry which is preliminary data.</text>
</comment>
<dbReference type="EC" id="5.4.2.12" evidence="4"/>
<evidence type="ECO:0000313" key="6">
    <source>
        <dbReference type="Proteomes" id="UP000309454"/>
    </source>
</evidence>
<keyword evidence="4" id="KW-0413">Isomerase</keyword>
<dbReference type="SMART" id="SM00855">
    <property type="entry name" value="PGAM"/>
    <property type="match status" value="1"/>
</dbReference>
<organism evidence="4 7">
    <name type="scientific">Parvibacter caecicola</name>
    <dbReference type="NCBI Taxonomy" id="747645"/>
    <lineage>
        <taxon>Bacteria</taxon>
        <taxon>Bacillati</taxon>
        <taxon>Actinomycetota</taxon>
        <taxon>Coriobacteriia</taxon>
        <taxon>Coriobacteriales</taxon>
        <taxon>Coriobacteriaceae</taxon>
        <taxon>Parvibacter</taxon>
    </lineage>
</organism>
<dbReference type="GO" id="GO:0004619">
    <property type="term" value="F:phosphoglycerate mutase activity"/>
    <property type="evidence" value="ECO:0007669"/>
    <property type="project" value="UniProtKB-EC"/>
</dbReference>
<evidence type="ECO:0000256" key="1">
    <source>
        <dbReference type="PIRSR" id="PIRSR613078-1"/>
    </source>
</evidence>
<dbReference type="InterPro" id="IPR013078">
    <property type="entry name" value="His_Pase_superF_clade-1"/>
</dbReference>
<evidence type="ECO:0000256" key="2">
    <source>
        <dbReference type="PIRSR" id="PIRSR613078-2"/>
    </source>
</evidence>
<feature type="active site" description="Proton donor/acceptor" evidence="1">
    <location>
        <position position="93"/>
    </location>
</feature>
<dbReference type="PANTHER" id="PTHR48100:SF9">
    <property type="entry name" value="PHOSPHOGLYCERATE MUTASE 2 PARALOG"/>
    <property type="match status" value="1"/>
</dbReference>
<keyword evidence="6" id="KW-1185">Reference proteome</keyword>
<feature type="site" description="Transition state stabilizer" evidence="3">
    <location>
        <position position="178"/>
    </location>
</feature>
<dbReference type="GO" id="GO:0005737">
    <property type="term" value="C:cytoplasm"/>
    <property type="evidence" value="ECO:0007669"/>
    <property type="project" value="TreeGrafter"/>
</dbReference>
<feature type="binding site" evidence="2">
    <location>
        <position position="59"/>
    </location>
    <ligand>
        <name>substrate</name>
    </ligand>
</feature>
<dbReference type="RefSeq" id="WP_123185270.1">
    <property type="nucleotide sequence ID" value="NZ_CANPEU010000017.1"/>
</dbReference>
<dbReference type="InterPro" id="IPR050275">
    <property type="entry name" value="PGM_Phosphatase"/>
</dbReference>
<feature type="binding site" evidence="2">
    <location>
        <begin position="93"/>
        <end position="96"/>
    </location>
    <ligand>
        <name>substrate</name>
    </ligand>
</feature>
<dbReference type="GO" id="GO:0016791">
    <property type="term" value="F:phosphatase activity"/>
    <property type="evidence" value="ECO:0007669"/>
    <property type="project" value="TreeGrafter"/>
</dbReference>
<feature type="binding site" evidence="2">
    <location>
        <begin position="9"/>
        <end position="16"/>
    </location>
    <ligand>
        <name>substrate</name>
    </ligand>
</feature>
<protein>
    <submittedName>
        <fullName evidence="5">Histidine phosphatase family protein</fullName>
    </submittedName>
    <submittedName>
        <fullName evidence="4">Putative phosphoglycerate mutase</fullName>
        <ecNumber evidence="4">5.4.2.12</ecNumber>
    </submittedName>
</protein>
<name>A0A3N0AC66_9ACTN</name>
<dbReference type="OrthoDB" id="4131070at2"/>
<accession>A0A3N0AC66</accession>
<gene>
    <name evidence="5" type="ORF">E5982_04275</name>
    <name evidence="4" type="ORF">FHR31_001905</name>
</gene>
<dbReference type="AlphaFoldDB" id="A0A3N0AC66"/>
<evidence type="ECO:0000313" key="4">
    <source>
        <dbReference type="EMBL" id="MBB3172072.1"/>
    </source>
</evidence>
<dbReference type="PIRSF" id="PIRSF000709">
    <property type="entry name" value="6PFK_2-Ptase"/>
    <property type="match status" value="1"/>
</dbReference>
<evidence type="ECO:0000313" key="7">
    <source>
        <dbReference type="Proteomes" id="UP000530850"/>
    </source>
</evidence>
<dbReference type="Proteomes" id="UP000530850">
    <property type="component" value="Unassembled WGS sequence"/>
</dbReference>
<dbReference type="Proteomes" id="UP000309454">
    <property type="component" value="Unassembled WGS sequence"/>
</dbReference>
<dbReference type="Pfam" id="PF00300">
    <property type="entry name" value="His_Phos_1"/>
    <property type="match status" value="1"/>
</dbReference>
<dbReference type="InterPro" id="IPR029033">
    <property type="entry name" value="His_PPase_superfam"/>
</dbReference>
<dbReference type="InterPro" id="IPR001345">
    <property type="entry name" value="PG/BPGM_mutase_AS"/>
</dbReference>
<feature type="active site" description="Tele-phosphohistidine intermediate" evidence="1">
    <location>
        <position position="10"/>
    </location>
</feature>